<dbReference type="RefSeq" id="WP_379722893.1">
    <property type="nucleotide sequence ID" value="NZ_JBHSMS010000046.1"/>
</dbReference>
<proteinExistence type="predicted"/>
<evidence type="ECO:0000256" key="1">
    <source>
        <dbReference type="SAM" id="Phobius"/>
    </source>
</evidence>
<dbReference type="Proteomes" id="UP001596031">
    <property type="component" value="Unassembled WGS sequence"/>
</dbReference>
<keyword evidence="3" id="KW-1185">Reference proteome</keyword>
<sequence>MNEDGISGRTVFLCSVDAFVAGLLFTLAILLALLQSPSDFVGVLTDIKVHFYWDSRALGLSGAATMLAVAAWRSWRIYQSKVITGPMQLGLGLLGCALVSFRFFLFVNGLSKAIIDGIM</sequence>
<keyword evidence="1" id="KW-1133">Transmembrane helix</keyword>
<comment type="caution">
    <text evidence="2">The sequence shown here is derived from an EMBL/GenBank/DDBJ whole genome shotgun (WGS) entry which is preliminary data.</text>
</comment>
<keyword evidence="1" id="KW-0812">Transmembrane</keyword>
<reference evidence="3" key="1">
    <citation type="journal article" date="2019" name="Int. J. Syst. Evol. Microbiol.">
        <title>The Global Catalogue of Microorganisms (GCM) 10K type strain sequencing project: providing services to taxonomists for standard genome sequencing and annotation.</title>
        <authorList>
            <consortium name="The Broad Institute Genomics Platform"/>
            <consortium name="The Broad Institute Genome Sequencing Center for Infectious Disease"/>
            <person name="Wu L."/>
            <person name="Ma J."/>
        </authorList>
    </citation>
    <scope>NUCLEOTIDE SEQUENCE [LARGE SCALE GENOMIC DNA]</scope>
    <source>
        <strain evidence="3">CCUG 38813</strain>
    </source>
</reference>
<feature type="transmembrane region" description="Helical" evidence="1">
    <location>
        <begin position="12"/>
        <end position="35"/>
    </location>
</feature>
<name>A0ABW0PIM0_9BURK</name>
<evidence type="ECO:0000313" key="2">
    <source>
        <dbReference type="EMBL" id="MFC5512491.1"/>
    </source>
</evidence>
<evidence type="ECO:0000313" key="3">
    <source>
        <dbReference type="Proteomes" id="UP001596031"/>
    </source>
</evidence>
<dbReference type="EMBL" id="JBHSMS010000046">
    <property type="protein sequence ID" value="MFC5512491.1"/>
    <property type="molecule type" value="Genomic_DNA"/>
</dbReference>
<gene>
    <name evidence="2" type="ORF">ACFPOU_15310</name>
</gene>
<keyword evidence="1" id="KW-0472">Membrane</keyword>
<feature type="transmembrane region" description="Helical" evidence="1">
    <location>
        <begin position="87"/>
        <end position="107"/>
    </location>
</feature>
<accession>A0ABW0PIM0</accession>
<protein>
    <submittedName>
        <fullName evidence="2">Uncharacterized protein</fullName>
    </submittedName>
</protein>
<feature type="transmembrane region" description="Helical" evidence="1">
    <location>
        <begin position="55"/>
        <end position="75"/>
    </location>
</feature>
<organism evidence="2 3">
    <name type="scientific">Massilia jejuensis</name>
    <dbReference type="NCBI Taxonomy" id="648894"/>
    <lineage>
        <taxon>Bacteria</taxon>
        <taxon>Pseudomonadati</taxon>
        <taxon>Pseudomonadota</taxon>
        <taxon>Betaproteobacteria</taxon>
        <taxon>Burkholderiales</taxon>
        <taxon>Oxalobacteraceae</taxon>
        <taxon>Telluria group</taxon>
        <taxon>Massilia</taxon>
    </lineage>
</organism>